<evidence type="ECO:0000313" key="4">
    <source>
        <dbReference type="Proteomes" id="UP000218784"/>
    </source>
</evidence>
<name>A0A2A4HWT9_9SPHN</name>
<dbReference type="Pfam" id="PF02567">
    <property type="entry name" value="PhzC-PhzF"/>
    <property type="match status" value="1"/>
</dbReference>
<dbReference type="GO" id="GO:0016853">
    <property type="term" value="F:isomerase activity"/>
    <property type="evidence" value="ECO:0007669"/>
    <property type="project" value="TreeGrafter"/>
</dbReference>
<dbReference type="PIRSF" id="PIRSF016184">
    <property type="entry name" value="PhzC_PhzF"/>
    <property type="match status" value="1"/>
</dbReference>
<dbReference type="PANTHER" id="PTHR13774">
    <property type="entry name" value="PHENAZINE BIOSYNTHESIS PROTEIN"/>
    <property type="match status" value="1"/>
</dbReference>
<dbReference type="NCBIfam" id="TIGR00654">
    <property type="entry name" value="PhzF_family"/>
    <property type="match status" value="1"/>
</dbReference>
<dbReference type="InterPro" id="IPR003719">
    <property type="entry name" value="Phenazine_PhzF-like"/>
</dbReference>
<dbReference type="EMBL" id="NWVD01000004">
    <property type="protein sequence ID" value="PCG08830.1"/>
    <property type="molecule type" value="Genomic_DNA"/>
</dbReference>
<proteinExistence type="inferred from homology"/>
<evidence type="ECO:0000256" key="1">
    <source>
        <dbReference type="ARBA" id="ARBA00008270"/>
    </source>
</evidence>
<dbReference type="Gene3D" id="3.10.310.10">
    <property type="entry name" value="Diaminopimelate Epimerase, Chain A, domain 1"/>
    <property type="match status" value="2"/>
</dbReference>
<accession>A0A2A4HWT9</accession>
<dbReference type="GO" id="GO:0005737">
    <property type="term" value="C:cytoplasm"/>
    <property type="evidence" value="ECO:0007669"/>
    <property type="project" value="TreeGrafter"/>
</dbReference>
<feature type="active site" evidence="2">
    <location>
        <position position="46"/>
    </location>
</feature>
<reference evidence="3 4" key="1">
    <citation type="submission" date="2017-09" db="EMBL/GenBank/DDBJ databases">
        <title>Sphingomonas ginsenosidimutans KACC 14949, whole genome shotgun sequence.</title>
        <authorList>
            <person name="Feng G."/>
            <person name="Zhu H."/>
        </authorList>
    </citation>
    <scope>NUCLEOTIDE SEQUENCE [LARGE SCALE GENOMIC DNA]</scope>
    <source>
        <strain evidence="3 4">KACC 14949</strain>
    </source>
</reference>
<comment type="similarity">
    <text evidence="1">Belongs to the PhzF family.</text>
</comment>
<gene>
    <name evidence="3" type="ORF">COA17_11915</name>
</gene>
<dbReference type="AlphaFoldDB" id="A0A2A4HWT9"/>
<dbReference type="RefSeq" id="WP_096612656.1">
    <property type="nucleotide sequence ID" value="NZ_NWVD01000004.1"/>
</dbReference>
<dbReference type="PANTHER" id="PTHR13774:SF32">
    <property type="entry name" value="ANTISENSE-ENHANCING SEQUENCE 1"/>
    <property type="match status" value="1"/>
</dbReference>
<comment type="caution">
    <text evidence="3">The sequence shown here is derived from an EMBL/GenBank/DDBJ whole genome shotgun (WGS) entry which is preliminary data.</text>
</comment>
<organism evidence="3 4">
    <name type="scientific">Sphingomonas ginsenosidimutans</name>
    <dbReference type="NCBI Taxonomy" id="862134"/>
    <lineage>
        <taxon>Bacteria</taxon>
        <taxon>Pseudomonadati</taxon>
        <taxon>Pseudomonadota</taxon>
        <taxon>Alphaproteobacteria</taxon>
        <taxon>Sphingomonadales</taxon>
        <taxon>Sphingomonadaceae</taxon>
        <taxon>Sphingomonas</taxon>
    </lineage>
</organism>
<dbReference type="Proteomes" id="UP000218784">
    <property type="component" value="Unassembled WGS sequence"/>
</dbReference>
<dbReference type="SUPFAM" id="SSF54506">
    <property type="entry name" value="Diaminopimelate epimerase-like"/>
    <property type="match status" value="1"/>
</dbReference>
<keyword evidence="4" id="KW-1185">Reference proteome</keyword>
<protein>
    <submittedName>
        <fullName evidence="3">Phenazine biosynthesis protein PhzF</fullName>
    </submittedName>
</protein>
<sequence length="282" mass="29926">MTRPFHLVDVFGTDPLTGNPLAVIVDAEGLSGEDMQRMANWLDFAETTFLLQPDDTAADYRVRIFTRERELPFAGHPTLGSAHTWLEVGGQPKQDGVVVQQCGVGLVTIRRNDDRLSFAAPELLRGGAPDEADLMRVADLLRIDRGAIVDASWADNGPGWLAVMLESADAVLAVEPVCPPAGSERLNVGVVGPHRPGGVASFEVRAIISPGHGSLLEDPVTGSLNASVGQWLFASGRATGSYVAAQGTRLGRTGRIHVSQDDAGQVWVAGATRTLFRGSVQG</sequence>
<evidence type="ECO:0000313" key="3">
    <source>
        <dbReference type="EMBL" id="PCG08830.1"/>
    </source>
</evidence>
<evidence type="ECO:0000256" key="2">
    <source>
        <dbReference type="PIRSR" id="PIRSR016184-1"/>
    </source>
</evidence>